<evidence type="ECO:0000313" key="2">
    <source>
        <dbReference type="Proteomes" id="UP000032289"/>
    </source>
</evidence>
<protein>
    <submittedName>
        <fullName evidence="1">Uncharacterized protein</fullName>
    </submittedName>
</protein>
<accession>A0A0D1LS59</accession>
<dbReference type="PATRIC" id="fig|137591.24.peg.1944"/>
<dbReference type="RefSeq" id="WP_043941752.1">
    <property type="nucleotide sequence ID" value="NZ_JWHT01000050.1"/>
</dbReference>
<dbReference type="AlphaFoldDB" id="A0A0D1LS59"/>
<name>A0A0D1LS59_9LACO</name>
<evidence type="ECO:0000313" key="1">
    <source>
        <dbReference type="EMBL" id="KIU21337.1"/>
    </source>
</evidence>
<proteinExistence type="predicted"/>
<gene>
    <name evidence="1" type="ORF">ab3b_01999</name>
</gene>
<sequence>MRKYYYFRDKQGYFKLAYTPEGKRVIVRTWNKRQAYRTSSKWLIKHMVSKWLVGYYYWVEEGAVD</sequence>
<dbReference type="EMBL" id="JWHT01000050">
    <property type="protein sequence ID" value="KIU21337.1"/>
    <property type="molecule type" value="Genomic_DNA"/>
</dbReference>
<organism evidence="1 2">
    <name type="scientific">Weissella cibaria</name>
    <dbReference type="NCBI Taxonomy" id="137591"/>
    <lineage>
        <taxon>Bacteria</taxon>
        <taxon>Bacillati</taxon>
        <taxon>Bacillota</taxon>
        <taxon>Bacilli</taxon>
        <taxon>Lactobacillales</taxon>
        <taxon>Lactobacillaceae</taxon>
        <taxon>Weissella</taxon>
    </lineage>
</organism>
<reference evidence="1 2" key="1">
    <citation type="journal article" date="2015" name="Microbiology (Mosc.)">
        <title>Genomics of the Weissella cibaria species with an examination of its metabolic traits.</title>
        <authorList>
            <person name="Lynch K.M."/>
            <person name="Lucid A."/>
            <person name="Arendt E.K."/>
            <person name="Sleator R.D."/>
            <person name="Lucey B."/>
            <person name="Coffey A."/>
        </authorList>
    </citation>
    <scope>NUCLEOTIDE SEQUENCE [LARGE SCALE GENOMIC DNA]</scope>
    <source>
        <strain evidence="1 2">AB3b</strain>
    </source>
</reference>
<dbReference type="Proteomes" id="UP000032289">
    <property type="component" value="Unassembled WGS sequence"/>
</dbReference>
<comment type="caution">
    <text evidence="1">The sequence shown here is derived from an EMBL/GenBank/DDBJ whole genome shotgun (WGS) entry which is preliminary data.</text>
</comment>